<organism evidence="2 3">
    <name type="scientific">Anaeromyxobacter oryzae</name>
    <dbReference type="NCBI Taxonomy" id="2918170"/>
    <lineage>
        <taxon>Bacteria</taxon>
        <taxon>Pseudomonadati</taxon>
        <taxon>Myxococcota</taxon>
        <taxon>Myxococcia</taxon>
        <taxon>Myxococcales</taxon>
        <taxon>Cystobacterineae</taxon>
        <taxon>Anaeromyxobacteraceae</taxon>
        <taxon>Anaeromyxobacter</taxon>
    </lineage>
</organism>
<feature type="transmembrane region" description="Helical" evidence="1">
    <location>
        <begin position="105"/>
        <end position="125"/>
    </location>
</feature>
<keyword evidence="1" id="KW-0812">Transmembrane</keyword>
<evidence type="ECO:0000256" key="1">
    <source>
        <dbReference type="SAM" id="Phobius"/>
    </source>
</evidence>
<accession>A0ABN6MSR2</accession>
<feature type="transmembrane region" description="Helical" evidence="1">
    <location>
        <begin position="51"/>
        <end position="68"/>
    </location>
</feature>
<dbReference type="EMBL" id="AP025591">
    <property type="protein sequence ID" value="BDG02473.1"/>
    <property type="molecule type" value="Genomic_DNA"/>
</dbReference>
<keyword evidence="1" id="KW-1133">Transmembrane helix</keyword>
<reference evidence="3" key="1">
    <citation type="journal article" date="2022" name="Int. J. Syst. Evol. Microbiol.">
        <title>Anaeromyxobacter oryzae sp. nov., Anaeromyxobacter diazotrophicus sp. nov. and Anaeromyxobacter paludicola sp. nov., isolated from paddy soils.</title>
        <authorList>
            <person name="Itoh H."/>
            <person name="Xu Z."/>
            <person name="Mise K."/>
            <person name="Masuda Y."/>
            <person name="Ushijima N."/>
            <person name="Hayakawa C."/>
            <person name="Shiratori Y."/>
            <person name="Senoo K."/>
        </authorList>
    </citation>
    <scope>NUCLEOTIDE SEQUENCE [LARGE SCALE GENOMIC DNA]</scope>
    <source>
        <strain evidence="3">Red232</strain>
    </source>
</reference>
<gene>
    <name evidence="2" type="ORF">AMOR_14690</name>
</gene>
<evidence type="ECO:0008006" key="4">
    <source>
        <dbReference type="Google" id="ProtNLM"/>
    </source>
</evidence>
<evidence type="ECO:0000313" key="3">
    <source>
        <dbReference type="Proteomes" id="UP001162891"/>
    </source>
</evidence>
<dbReference type="RefSeq" id="WP_248360145.1">
    <property type="nucleotide sequence ID" value="NZ_AP025591.1"/>
</dbReference>
<sequence>MWTSIPTAGSGRAIAAAAYLAAVIAFLLLQEVGLRLRRAEHRDWWAGSGRDLLNVAGLVAISGALRLLGLSGPAALLVGGTLTLLLFGVSVFVATQLDVRHPRAWALAAGLAIALPVLFFTARVVEALGAAARALFVLV</sequence>
<feature type="transmembrane region" description="Helical" evidence="1">
    <location>
        <begin position="74"/>
        <end position="93"/>
    </location>
</feature>
<feature type="transmembrane region" description="Helical" evidence="1">
    <location>
        <begin position="12"/>
        <end position="30"/>
    </location>
</feature>
<evidence type="ECO:0000313" key="2">
    <source>
        <dbReference type="EMBL" id="BDG02473.1"/>
    </source>
</evidence>
<protein>
    <recommendedName>
        <fullName evidence="4">Tripartite tricarboxylate transporter TctB family protein</fullName>
    </recommendedName>
</protein>
<name>A0ABN6MSR2_9BACT</name>
<keyword evidence="1" id="KW-0472">Membrane</keyword>
<dbReference type="Proteomes" id="UP001162891">
    <property type="component" value="Chromosome"/>
</dbReference>
<keyword evidence="3" id="KW-1185">Reference proteome</keyword>
<proteinExistence type="predicted"/>